<dbReference type="InterPro" id="IPR056098">
    <property type="entry name" value="Acb2/Tad1_hairpin"/>
</dbReference>
<dbReference type="Pfam" id="PF24729">
    <property type="entry name" value="Acb2_Tad1_hairpin"/>
    <property type="match status" value="1"/>
</dbReference>
<name>A0A845QIP3_9FIRM</name>
<proteinExistence type="predicted"/>
<reference evidence="3 4" key="1">
    <citation type="submission" date="2018-08" db="EMBL/GenBank/DDBJ databases">
        <title>Murine metabolic-syndrome-specific gut microbial biobank.</title>
        <authorList>
            <person name="Liu C."/>
        </authorList>
    </citation>
    <scope>NUCLEOTIDE SEQUENCE [LARGE SCALE GENOMIC DNA]</scope>
    <source>
        <strain evidence="3 4">28</strain>
    </source>
</reference>
<dbReference type="Proteomes" id="UP000446866">
    <property type="component" value="Unassembled WGS sequence"/>
</dbReference>
<comment type="caution">
    <text evidence="3">The sequence shown here is derived from an EMBL/GenBank/DDBJ whole genome shotgun (WGS) entry which is preliminary data.</text>
</comment>
<evidence type="ECO:0000313" key="3">
    <source>
        <dbReference type="EMBL" id="NBH62000.1"/>
    </source>
</evidence>
<evidence type="ECO:0000313" key="4">
    <source>
        <dbReference type="Proteomes" id="UP000446866"/>
    </source>
</evidence>
<dbReference type="AlphaFoldDB" id="A0A845QIP3"/>
<feature type="domain" description="Acb2/Tad1 hairpin" evidence="2">
    <location>
        <begin position="4"/>
        <end position="63"/>
    </location>
</feature>
<keyword evidence="4" id="KW-1185">Reference proteome</keyword>
<evidence type="ECO:0000259" key="2">
    <source>
        <dbReference type="Pfam" id="PF24729"/>
    </source>
</evidence>
<dbReference type="GO" id="GO:0000166">
    <property type="term" value="F:nucleotide binding"/>
    <property type="evidence" value="ECO:0007669"/>
    <property type="project" value="UniProtKB-KW"/>
</dbReference>
<organism evidence="3 4">
    <name type="scientific">Anaerotruncus colihominis</name>
    <dbReference type="NCBI Taxonomy" id="169435"/>
    <lineage>
        <taxon>Bacteria</taxon>
        <taxon>Bacillati</taxon>
        <taxon>Bacillota</taxon>
        <taxon>Clostridia</taxon>
        <taxon>Eubacteriales</taxon>
        <taxon>Oscillospiraceae</taxon>
        <taxon>Anaerotruncus</taxon>
    </lineage>
</organism>
<dbReference type="EMBL" id="QXWK01000018">
    <property type="protein sequence ID" value="NBH62000.1"/>
    <property type="molecule type" value="Genomic_DNA"/>
</dbReference>
<dbReference type="RefSeq" id="WP_160202287.1">
    <property type="nucleotide sequence ID" value="NZ_QXWK01000018.1"/>
</dbReference>
<gene>
    <name evidence="3" type="ORF">D0435_10090</name>
</gene>
<protein>
    <recommendedName>
        <fullName evidence="2">Acb2/Tad1 hairpin domain-containing protein</fullName>
    </recommendedName>
</protein>
<accession>A0A845QIP3</accession>
<sequence length="66" mass="7770">MDFDNIYKYHAPKAKQPERYEKLREKAKEMACLIDELCPNSREKSLAFTNLEQSCMWANASIARNE</sequence>
<evidence type="ECO:0000256" key="1">
    <source>
        <dbReference type="ARBA" id="ARBA00022741"/>
    </source>
</evidence>
<keyword evidence="1" id="KW-0547">Nucleotide-binding</keyword>